<evidence type="ECO:0000256" key="2">
    <source>
        <dbReference type="PROSITE-ProRule" id="PRU10139"/>
    </source>
</evidence>
<dbReference type="Pfam" id="PF00795">
    <property type="entry name" value="CN_hydrolase"/>
    <property type="match status" value="1"/>
</dbReference>
<evidence type="ECO:0000313" key="4">
    <source>
        <dbReference type="EMBL" id="GGO85360.1"/>
    </source>
</evidence>
<dbReference type="PROSITE" id="PS50263">
    <property type="entry name" value="CN_HYDROLASE"/>
    <property type="match status" value="1"/>
</dbReference>
<dbReference type="InterPro" id="IPR000132">
    <property type="entry name" value="Nitrilase/CN_hydratase_CS"/>
</dbReference>
<dbReference type="EMBL" id="BMLT01000009">
    <property type="protein sequence ID" value="GGO85360.1"/>
    <property type="molecule type" value="Genomic_DNA"/>
</dbReference>
<dbReference type="Gene3D" id="3.60.110.10">
    <property type="entry name" value="Carbon-nitrogen hydrolase"/>
    <property type="match status" value="1"/>
</dbReference>
<dbReference type="PROSITE" id="PS00921">
    <property type="entry name" value="NITRIL_CHT_2"/>
    <property type="match status" value="1"/>
</dbReference>
<evidence type="ECO:0000313" key="5">
    <source>
        <dbReference type="Proteomes" id="UP000599578"/>
    </source>
</evidence>
<organism evidence="4 5">
    <name type="scientific">Marinobacterium nitratireducens</name>
    <dbReference type="NCBI Taxonomy" id="518897"/>
    <lineage>
        <taxon>Bacteria</taxon>
        <taxon>Pseudomonadati</taxon>
        <taxon>Pseudomonadota</taxon>
        <taxon>Gammaproteobacteria</taxon>
        <taxon>Oceanospirillales</taxon>
        <taxon>Oceanospirillaceae</taxon>
        <taxon>Marinobacterium</taxon>
    </lineage>
</organism>
<evidence type="ECO:0000259" key="3">
    <source>
        <dbReference type="PROSITE" id="PS50263"/>
    </source>
</evidence>
<feature type="domain" description="CN hydrolase" evidence="3">
    <location>
        <begin position="8"/>
        <end position="285"/>
    </location>
</feature>
<gene>
    <name evidence="4" type="ORF">GCM10011348_33710</name>
</gene>
<dbReference type="RefSeq" id="WP_188861779.1">
    <property type="nucleotide sequence ID" value="NZ_BMLT01000009.1"/>
</dbReference>
<dbReference type="InterPro" id="IPR003010">
    <property type="entry name" value="C-N_Hydrolase"/>
</dbReference>
<evidence type="ECO:0000256" key="1">
    <source>
        <dbReference type="ARBA" id="ARBA00008129"/>
    </source>
</evidence>
<reference evidence="4 5" key="1">
    <citation type="journal article" date="2014" name="Int. J. Syst. Evol. Microbiol.">
        <title>Complete genome sequence of Corynebacterium casei LMG S-19264T (=DSM 44701T), isolated from a smear-ripened cheese.</title>
        <authorList>
            <consortium name="US DOE Joint Genome Institute (JGI-PGF)"/>
            <person name="Walter F."/>
            <person name="Albersmeier A."/>
            <person name="Kalinowski J."/>
            <person name="Ruckert C."/>
        </authorList>
    </citation>
    <scope>NUCLEOTIDE SEQUENCE [LARGE SCALE GENOMIC DNA]</scope>
    <source>
        <strain evidence="4 5">CGMCC 1.7286</strain>
    </source>
</reference>
<protein>
    <submittedName>
        <fullName evidence="4">Nitrilase</fullName>
    </submittedName>
</protein>
<comment type="caution">
    <text evidence="4">The sequence shown here is derived from an EMBL/GenBank/DDBJ whole genome shotgun (WGS) entry which is preliminary data.</text>
</comment>
<dbReference type="PANTHER" id="PTHR46044:SF1">
    <property type="entry name" value="CN HYDROLASE DOMAIN-CONTAINING PROTEIN"/>
    <property type="match status" value="1"/>
</dbReference>
<keyword evidence="5" id="KW-1185">Reference proteome</keyword>
<feature type="active site" description="Proton acceptor" evidence="2">
    <location>
        <position position="48"/>
    </location>
</feature>
<dbReference type="AlphaFoldDB" id="A0A917ZKX4"/>
<dbReference type="CDD" id="cd07564">
    <property type="entry name" value="nitrilases_CHs"/>
    <property type="match status" value="1"/>
</dbReference>
<comment type="similarity">
    <text evidence="1">Belongs to the carbon-nitrogen hydrolase superfamily. Nitrilase family.</text>
</comment>
<dbReference type="PROSITE" id="PS00920">
    <property type="entry name" value="NITRIL_CHT_1"/>
    <property type="match status" value="1"/>
</dbReference>
<accession>A0A917ZKX4</accession>
<proteinExistence type="inferred from homology"/>
<name>A0A917ZKX4_9GAMM</name>
<dbReference type="GO" id="GO:0000257">
    <property type="term" value="F:nitrilase activity"/>
    <property type="evidence" value="ECO:0007669"/>
    <property type="project" value="UniProtKB-ARBA"/>
</dbReference>
<sequence length="345" mass="37972">MGITHPKYKVAAVQAAPVFLDLDGAVDKTIALVEEAAKKGAKLIAFPETWIPGYPWWIWLGSHAWAVQRGFVQRYYDNSLSYEDPQAERIRQAAKQNNITIVLGFSERESTTGTLYISQWLIGPDGDTIAKRRKIRPTHSERTVFGEGDGSDLAVHATDLGRLGALNCWENLLSLNRYAMFSQNEQVHVAAWPSFSTYEPFANALGADVNNAVSKVYAVEGACFVIGPSAIISQEMIDTLCDTPDKHELTHVGGGHAVIYGPDGSLLCEKLPETEEGILYADIDLAQISLAKNAMDPCGHYSRPDVMRLMLNKTPMSRVEHLALPLDVQDEFPVKADKGNDKGLD</sequence>
<dbReference type="InterPro" id="IPR044149">
    <property type="entry name" value="Nitrilases_CHs"/>
</dbReference>
<dbReference type="PANTHER" id="PTHR46044">
    <property type="entry name" value="NITRILASE"/>
    <property type="match status" value="1"/>
</dbReference>
<dbReference type="Proteomes" id="UP000599578">
    <property type="component" value="Unassembled WGS sequence"/>
</dbReference>
<dbReference type="SUPFAM" id="SSF56317">
    <property type="entry name" value="Carbon-nitrogen hydrolase"/>
    <property type="match status" value="1"/>
</dbReference>
<dbReference type="InterPro" id="IPR036526">
    <property type="entry name" value="C-N_Hydrolase_sf"/>
</dbReference>